<dbReference type="GO" id="GO:0006952">
    <property type="term" value="P:defense response"/>
    <property type="evidence" value="ECO:0007669"/>
    <property type="project" value="InterPro"/>
</dbReference>
<dbReference type="EMBL" id="OIVN01003926">
    <property type="protein sequence ID" value="SPD14427.1"/>
    <property type="molecule type" value="Genomic_DNA"/>
</dbReference>
<name>A0A2N9FLZ3_FAGSY</name>
<dbReference type="EMBL" id="OIVN01000972">
    <property type="protein sequence ID" value="SPC88115.1"/>
    <property type="molecule type" value="Genomic_DNA"/>
</dbReference>
<evidence type="ECO:0008006" key="4">
    <source>
        <dbReference type="Google" id="ProtNLM"/>
    </source>
</evidence>
<gene>
    <name evidence="2" type="ORF">FSB_LOCUS15997</name>
    <name evidence="3" type="ORF">FSB_LOCUS42309</name>
</gene>
<sequence length="73" mass="8066">MNFRKTSSLLIIFVIYVAILSHAGVEASRVLSEDFGNANHLETHSPIYEKTKDIMAYWLQRLPSGPSSGGEGN</sequence>
<feature type="signal peptide" evidence="1">
    <location>
        <begin position="1"/>
        <end position="27"/>
    </location>
</feature>
<dbReference type="InterPro" id="IPR040273">
    <property type="entry name" value="PIP1"/>
</dbReference>
<organism evidence="2">
    <name type="scientific">Fagus sylvatica</name>
    <name type="common">Beechnut</name>
    <dbReference type="NCBI Taxonomy" id="28930"/>
    <lineage>
        <taxon>Eukaryota</taxon>
        <taxon>Viridiplantae</taxon>
        <taxon>Streptophyta</taxon>
        <taxon>Embryophyta</taxon>
        <taxon>Tracheophyta</taxon>
        <taxon>Spermatophyta</taxon>
        <taxon>Magnoliopsida</taxon>
        <taxon>eudicotyledons</taxon>
        <taxon>Gunneridae</taxon>
        <taxon>Pentapetalae</taxon>
        <taxon>rosids</taxon>
        <taxon>fabids</taxon>
        <taxon>Fagales</taxon>
        <taxon>Fagaceae</taxon>
        <taxon>Fagus</taxon>
    </lineage>
</organism>
<feature type="chain" id="PRO_5015084607" description="Transmembrane protein" evidence="1">
    <location>
        <begin position="28"/>
        <end position="73"/>
    </location>
</feature>
<keyword evidence="1" id="KW-0732">Signal</keyword>
<dbReference type="PANTHER" id="PTHR37245">
    <property type="entry name" value="PAMP-INDUCED SECRETED PEPTIDE 1"/>
    <property type="match status" value="1"/>
</dbReference>
<proteinExistence type="predicted"/>
<dbReference type="AlphaFoldDB" id="A0A2N9FLZ3"/>
<evidence type="ECO:0000256" key="1">
    <source>
        <dbReference type="SAM" id="SignalP"/>
    </source>
</evidence>
<evidence type="ECO:0000313" key="3">
    <source>
        <dbReference type="EMBL" id="SPD14427.1"/>
    </source>
</evidence>
<accession>A0A2N9FLZ3</accession>
<protein>
    <recommendedName>
        <fullName evidence="4">Transmembrane protein</fullName>
    </recommendedName>
</protein>
<dbReference type="PANTHER" id="PTHR37245:SF4">
    <property type="entry name" value="PAMP-INDUCED SECRETED PEPTIDE 1"/>
    <property type="match status" value="1"/>
</dbReference>
<reference evidence="2" key="1">
    <citation type="submission" date="2018-02" db="EMBL/GenBank/DDBJ databases">
        <authorList>
            <person name="Cohen D.B."/>
            <person name="Kent A.D."/>
        </authorList>
    </citation>
    <scope>NUCLEOTIDE SEQUENCE</scope>
</reference>
<evidence type="ECO:0000313" key="2">
    <source>
        <dbReference type="EMBL" id="SPC88115.1"/>
    </source>
</evidence>